<dbReference type="SUPFAM" id="SSF111331">
    <property type="entry name" value="NAD kinase/diacylglycerol kinase-like"/>
    <property type="match status" value="1"/>
</dbReference>
<dbReference type="InterPro" id="IPR000326">
    <property type="entry name" value="PAP2/HPO"/>
</dbReference>
<protein>
    <submittedName>
        <fullName evidence="8">Phosphatase PAP2 family protein</fullName>
    </submittedName>
</protein>
<dbReference type="AlphaFoldDB" id="A0AAU7GBZ8"/>
<evidence type="ECO:0000256" key="5">
    <source>
        <dbReference type="ARBA" id="ARBA00022989"/>
    </source>
</evidence>
<reference evidence="8" key="1">
    <citation type="submission" date="2024-05" db="EMBL/GenBank/DDBJ databases">
        <title>The Natural Products Discovery Center: Release of the First 8490 Sequenced Strains for Exploring Actinobacteria Biosynthetic Diversity.</title>
        <authorList>
            <person name="Kalkreuter E."/>
            <person name="Kautsar S.A."/>
            <person name="Yang D."/>
            <person name="Bader C.D."/>
            <person name="Teijaro C.N."/>
            <person name="Fluegel L."/>
            <person name="Davis C.M."/>
            <person name="Simpson J.R."/>
            <person name="Lauterbach L."/>
            <person name="Steele A.D."/>
            <person name="Gui C."/>
            <person name="Meng S."/>
            <person name="Li G."/>
            <person name="Viehrig K."/>
            <person name="Ye F."/>
            <person name="Su P."/>
            <person name="Kiefer A.F."/>
            <person name="Nichols A."/>
            <person name="Cepeda A.J."/>
            <person name="Yan W."/>
            <person name="Fan B."/>
            <person name="Jiang Y."/>
            <person name="Adhikari A."/>
            <person name="Zheng C.-J."/>
            <person name="Schuster L."/>
            <person name="Cowan T.M."/>
            <person name="Smanski M.J."/>
            <person name="Chevrette M.G."/>
            <person name="de Carvalho L.P.S."/>
            <person name="Shen B."/>
        </authorList>
    </citation>
    <scope>NUCLEOTIDE SEQUENCE</scope>
    <source>
        <strain evidence="8">NPDC080035</strain>
    </source>
</reference>
<dbReference type="InterPro" id="IPR036938">
    <property type="entry name" value="PAP2/HPO_sf"/>
</dbReference>
<dbReference type="PANTHER" id="PTHR14969">
    <property type="entry name" value="SPHINGOSINE-1-PHOSPHATE PHOSPHOHYDROLASE"/>
    <property type="match status" value="1"/>
</dbReference>
<sequence>MPASRRRPPLPRRIARIDEAVARRINARRTGPAADAFWRLFTGAADHGKLWFAAAGVLVALGKPKAAARGLASLGLASLVANVVGKRLLGGQRPALTSIPVSRRLDRSPTSPSFPSGHTASAVAFTTGVALGSPAAGAALAPLAAGVGYSRLHTGAHWFSDVVGGAAIGAGAALAIKAVTSARPLVPTPAPTAGTVDLPVLADGAGLFILVNPGSGKGLGRPDPAPLLAKRLPAADVHVLQDGDDIAALIRDRLAAATPPAALGIVGGDGSVGAVAHEARLADLPLLVLPGGTFNHFAKAAGLETFDTALDAFAAGTGRAVDAAELAFPTGERRTVLNTASIGVYPAFVAERERHEGRWGKPLAALIAAVRVLRRSEPFEVEVDGRARTIWSVFVGVDRYYPVTVAPIERRRLDDGLLDVRILEAGGKPKTRGAVALAFGGRADTLVARLPFLQGPPVIDGFTAQELTIASRGEDPGYAHDGEAATDTPGERLRLTLLPGALRVYAP</sequence>
<keyword evidence="5" id="KW-1133">Transmembrane helix</keyword>
<evidence type="ECO:0000259" key="7">
    <source>
        <dbReference type="PROSITE" id="PS50146"/>
    </source>
</evidence>
<accession>A0AAU7GBZ8</accession>
<dbReference type="GO" id="GO:0016787">
    <property type="term" value="F:hydrolase activity"/>
    <property type="evidence" value="ECO:0007669"/>
    <property type="project" value="UniProtKB-KW"/>
</dbReference>
<dbReference type="SMART" id="SM00014">
    <property type="entry name" value="acidPPc"/>
    <property type="match status" value="1"/>
</dbReference>
<dbReference type="PANTHER" id="PTHR14969:SF62">
    <property type="entry name" value="DECAPRENYLPHOSPHORYL-5-PHOSPHORIBOSE PHOSPHATASE RV3807C-RELATED"/>
    <property type="match status" value="1"/>
</dbReference>
<gene>
    <name evidence="8" type="ORF">AAME72_19165</name>
</gene>
<evidence type="ECO:0000256" key="4">
    <source>
        <dbReference type="ARBA" id="ARBA00022801"/>
    </source>
</evidence>
<dbReference type="RefSeq" id="WP_348788114.1">
    <property type="nucleotide sequence ID" value="NZ_CP157390.1"/>
</dbReference>
<dbReference type="GO" id="GO:0005886">
    <property type="term" value="C:plasma membrane"/>
    <property type="evidence" value="ECO:0007669"/>
    <property type="project" value="UniProtKB-SubCell"/>
</dbReference>
<organism evidence="8">
    <name type="scientific">Leifsonia sp. NPDC080035</name>
    <dbReference type="NCBI Taxonomy" id="3143936"/>
    <lineage>
        <taxon>Bacteria</taxon>
        <taxon>Bacillati</taxon>
        <taxon>Actinomycetota</taxon>
        <taxon>Actinomycetes</taxon>
        <taxon>Micrococcales</taxon>
        <taxon>Microbacteriaceae</taxon>
        <taxon>Leifsonia</taxon>
    </lineage>
</organism>
<dbReference type="Gene3D" id="3.40.50.10330">
    <property type="entry name" value="Probable inorganic polyphosphate/atp-NAD kinase, domain 1"/>
    <property type="match status" value="1"/>
</dbReference>
<comment type="subcellular location">
    <subcellularLocation>
        <location evidence="1">Cell membrane</location>
        <topology evidence="1">Multi-pass membrane protein</topology>
    </subcellularLocation>
</comment>
<evidence type="ECO:0000256" key="2">
    <source>
        <dbReference type="ARBA" id="ARBA00022475"/>
    </source>
</evidence>
<keyword evidence="2" id="KW-1003">Cell membrane</keyword>
<dbReference type="Pfam" id="PF01569">
    <property type="entry name" value="PAP2"/>
    <property type="match status" value="1"/>
</dbReference>
<dbReference type="Gene3D" id="1.20.144.10">
    <property type="entry name" value="Phosphatidic acid phosphatase type 2/haloperoxidase"/>
    <property type="match status" value="1"/>
</dbReference>
<dbReference type="SUPFAM" id="SSF48317">
    <property type="entry name" value="Acid phosphatase/Vanadium-dependent haloperoxidase"/>
    <property type="match status" value="1"/>
</dbReference>
<dbReference type="InterPro" id="IPR017438">
    <property type="entry name" value="ATP-NAD_kinase_N"/>
</dbReference>
<dbReference type="InterPro" id="IPR001206">
    <property type="entry name" value="Diacylglycerol_kinase_cat_dom"/>
</dbReference>
<evidence type="ECO:0000313" key="8">
    <source>
        <dbReference type="EMBL" id="XBM48162.1"/>
    </source>
</evidence>
<dbReference type="Pfam" id="PF00781">
    <property type="entry name" value="DAGK_cat"/>
    <property type="match status" value="1"/>
</dbReference>
<name>A0AAU7GBZ8_9MICO</name>
<evidence type="ECO:0000256" key="3">
    <source>
        <dbReference type="ARBA" id="ARBA00022692"/>
    </source>
</evidence>
<proteinExistence type="predicted"/>
<evidence type="ECO:0000256" key="6">
    <source>
        <dbReference type="ARBA" id="ARBA00023136"/>
    </source>
</evidence>
<dbReference type="Gene3D" id="2.60.200.40">
    <property type="match status" value="1"/>
</dbReference>
<keyword evidence="3" id="KW-0812">Transmembrane</keyword>
<evidence type="ECO:0000256" key="1">
    <source>
        <dbReference type="ARBA" id="ARBA00004651"/>
    </source>
</evidence>
<keyword evidence="6" id="KW-0472">Membrane</keyword>
<dbReference type="CDD" id="cd01610">
    <property type="entry name" value="PAP2_like"/>
    <property type="match status" value="1"/>
</dbReference>
<dbReference type="GO" id="GO:0016301">
    <property type="term" value="F:kinase activity"/>
    <property type="evidence" value="ECO:0007669"/>
    <property type="project" value="InterPro"/>
</dbReference>
<dbReference type="EMBL" id="CP157390">
    <property type="protein sequence ID" value="XBM48162.1"/>
    <property type="molecule type" value="Genomic_DNA"/>
</dbReference>
<keyword evidence="4" id="KW-0378">Hydrolase</keyword>
<dbReference type="PROSITE" id="PS50146">
    <property type="entry name" value="DAGK"/>
    <property type="match status" value="1"/>
</dbReference>
<dbReference type="SMART" id="SM00046">
    <property type="entry name" value="DAGKc"/>
    <property type="match status" value="1"/>
</dbReference>
<feature type="domain" description="DAGKc" evidence="7">
    <location>
        <begin position="202"/>
        <end position="330"/>
    </location>
</feature>
<dbReference type="InterPro" id="IPR016064">
    <property type="entry name" value="NAD/diacylglycerol_kinase_sf"/>
</dbReference>